<evidence type="ECO:0000313" key="2">
    <source>
        <dbReference type="Proteomes" id="UP000323565"/>
    </source>
</evidence>
<evidence type="ECO:0000313" key="1">
    <source>
        <dbReference type="EMBL" id="QEH93075.1"/>
    </source>
</evidence>
<dbReference type="EMBL" id="CP043031">
    <property type="protein sequence ID" value="QEH93075.1"/>
    <property type="molecule type" value="Genomic_DNA"/>
</dbReference>
<accession>A0ABX5Z7Z2</accession>
<keyword evidence="2" id="KW-1185">Reference proteome</keyword>
<organism evidence="1 2">
    <name type="scientific">Dermacoccus abyssi</name>
    <dbReference type="NCBI Taxonomy" id="322596"/>
    <lineage>
        <taxon>Bacteria</taxon>
        <taxon>Bacillati</taxon>
        <taxon>Actinomycetota</taxon>
        <taxon>Actinomycetes</taxon>
        <taxon>Micrococcales</taxon>
        <taxon>Dermacoccaceae</taxon>
        <taxon>Dermacoccus</taxon>
    </lineage>
</organism>
<reference evidence="1 2" key="1">
    <citation type="submission" date="2019-08" db="EMBL/GenBank/DDBJ databases">
        <title>Dermacoccus abyssi strain HZAU 226, whole genome Nanopore sequencing project.</title>
        <authorList>
            <person name="Guo A."/>
            <person name="Zhang X."/>
            <person name="Ruan Y."/>
            <person name="Liu W."/>
            <person name="Chen Q."/>
            <person name="Gu L."/>
        </authorList>
    </citation>
    <scope>NUCLEOTIDE SEQUENCE [LARGE SCALE GENOMIC DNA]</scope>
    <source>
        <strain evidence="1 2">HZAU 226</strain>
    </source>
</reference>
<gene>
    <name evidence="1" type="ORF">FV141_05665</name>
</gene>
<dbReference type="Proteomes" id="UP000323565">
    <property type="component" value="Chromosome"/>
</dbReference>
<proteinExistence type="predicted"/>
<sequence length="314" mass="34979">MAQASVETLEPDLIIVDEFQRFTSLLRDDNEAGRLFHELCDYGNAKTLLLSATPFKPFTRAAEGESHDAGFLETLHTLELGNPTEDSDDERNFSTEKVRHGLTKFRDLLTLRDVGATSAVVDRHVVDDVRRELLKVMSRSERPVVSVEPMNAECVAQAGQVAAADLVGYAHLRAAAEAVATSTSHGLMSTEYWKSAPYFINFCDGYKLANRIKDLVDEGGDIAELTSVLRKTQHLKDGELTAFKPVAPGNARMQTLVDQTLDRGWWKLLWVPPSLPIRHARGAVRRGRRHDQAPRVLVVERDTECDCESAQLRG</sequence>
<name>A0ABX5Z7Z2_9MICO</name>
<protein>
    <submittedName>
        <fullName evidence="1">Uncharacterized protein</fullName>
    </submittedName>
</protein>